<protein>
    <submittedName>
        <fullName evidence="3">DUF6471 domain-containing protein</fullName>
    </submittedName>
</protein>
<feature type="domain" description="DUF6471" evidence="2">
    <location>
        <begin position="12"/>
        <end position="75"/>
    </location>
</feature>
<evidence type="ECO:0000313" key="4">
    <source>
        <dbReference type="Proteomes" id="UP001595648"/>
    </source>
</evidence>
<comment type="caution">
    <text evidence="3">The sequence shown here is derived from an EMBL/GenBank/DDBJ whole genome shotgun (WGS) entry which is preliminary data.</text>
</comment>
<keyword evidence="1" id="KW-0472">Membrane</keyword>
<dbReference type="Proteomes" id="UP001595648">
    <property type="component" value="Unassembled WGS sequence"/>
</dbReference>
<proteinExistence type="predicted"/>
<keyword evidence="4" id="KW-1185">Reference proteome</keyword>
<accession>A0ABV7ML68</accession>
<name>A0ABV7ML68_9HYPH</name>
<reference evidence="4" key="1">
    <citation type="journal article" date="2019" name="Int. J. Syst. Evol. Microbiol.">
        <title>The Global Catalogue of Microorganisms (GCM) 10K type strain sequencing project: providing services to taxonomists for standard genome sequencing and annotation.</title>
        <authorList>
            <consortium name="The Broad Institute Genomics Platform"/>
            <consortium name="The Broad Institute Genome Sequencing Center for Infectious Disease"/>
            <person name="Wu L."/>
            <person name="Ma J."/>
        </authorList>
    </citation>
    <scope>NUCLEOTIDE SEQUENCE [LARGE SCALE GENOMIC DNA]</scope>
    <source>
        <strain evidence="4">ICMP 19515</strain>
    </source>
</reference>
<keyword evidence="1" id="KW-0812">Transmembrane</keyword>
<dbReference type="EMBL" id="JBHRVD010000001">
    <property type="protein sequence ID" value="MFC3322318.1"/>
    <property type="molecule type" value="Genomic_DNA"/>
</dbReference>
<sequence>MARKDDPATVEYETKAKNLLKAELKRKGVTYGQLADRLSIIGIQETERNLNNKISRGGFTAAFLLQCLAAIGTATVHLSETD</sequence>
<evidence type="ECO:0000256" key="1">
    <source>
        <dbReference type="SAM" id="Phobius"/>
    </source>
</evidence>
<keyword evidence="1" id="KW-1133">Transmembrane helix</keyword>
<dbReference type="InterPro" id="IPR045526">
    <property type="entry name" value="DUF6471"/>
</dbReference>
<organism evidence="3 4">
    <name type="scientific">Mesorhizobium cantuariense</name>
    <dbReference type="NCBI Taxonomy" id="1300275"/>
    <lineage>
        <taxon>Bacteria</taxon>
        <taxon>Pseudomonadati</taxon>
        <taxon>Pseudomonadota</taxon>
        <taxon>Alphaproteobacteria</taxon>
        <taxon>Hyphomicrobiales</taxon>
        <taxon>Phyllobacteriaceae</taxon>
        <taxon>Mesorhizobium</taxon>
    </lineage>
</organism>
<dbReference type="Pfam" id="PF20075">
    <property type="entry name" value="DUF6471"/>
    <property type="match status" value="1"/>
</dbReference>
<evidence type="ECO:0000259" key="2">
    <source>
        <dbReference type="Pfam" id="PF20075"/>
    </source>
</evidence>
<dbReference type="RefSeq" id="WP_378978907.1">
    <property type="nucleotide sequence ID" value="NZ_JBHRVD010000001.1"/>
</dbReference>
<evidence type="ECO:0000313" key="3">
    <source>
        <dbReference type="EMBL" id="MFC3322318.1"/>
    </source>
</evidence>
<gene>
    <name evidence="3" type="ORF">ACFOJ9_11060</name>
</gene>
<feature type="transmembrane region" description="Helical" evidence="1">
    <location>
        <begin position="58"/>
        <end position="78"/>
    </location>
</feature>